<dbReference type="AlphaFoldDB" id="A0A8B7PNA2"/>
<dbReference type="RefSeq" id="XP_018026827.1">
    <property type="nucleotide sequence ID" value="XM_018171338.1"/>
</dbReference>
<name>A0A8B7PNA2_HYAAZ</name>
<organism evidence="4 5">
    <name type="scientific">Hyalella azteca</name>
    <name type="common">Amphipod</name>
    <dbReference type="NCBI Taxonomy" id="294128"/>
    <lineage>
        <taxon>Eukaryota</taxon>
        <taxon>Metazoa</taxon>
        <taxon>Ecdysozoa</taxon>
        <taxon>Arthropoda</taxon>
        <taxon>Crustacea</taxon>
        <taxon>Multicrustacea</taxon>
        <taxon>Malacostraca</taxon>
        <taxon>Eumalacostraca</taxon>
        <taxon>Peracarida</taxon>
        <taxon>Amphipoda</taxon>
        <taxon>Senticaudata</taxon>
        <taxon>Talitrida</taxon>
        <taxon>Talitroidea</taxon>
        <taxon>Hyalellidae</taxon>
        <taxon>Hyalella</taxon>
    </lineage>
</organism>
<dbReference type="OrthoDB" id="10071013at2759"/>
<dbReference type="RefSeq" id="XP_018026828.1">
    <property type="nucleotide sequence ID" value="XM_018171339.1"/>
</dbReference>
<evidence type="ECO:0000313" key="5">
    <source>
        <dbReference type="RefSeq" id="XP_018026827.1"/>
    </source>
</evidence>
<evidence type="ECO:0000256" key="1">
    <source>
        <dbReference type="SAM" id="MobiDB-lite"/>
    </source>
</evidence>
<evidence type="ECO:0000313" key="4">
    <source>
        <dbReference type="Proteomes" id="UP000694843"/>
    </source>
</evidence>
<feature type="transmembrane region" description="Helical" evidence="2">
    <location>
        <begin position="277"/>
        <end position="296"/>
    </location>
</feature>
<feature type="chain" id="PRO_5044664469" evidence="3">
    <location>
        <begin position="33"/>
        <end position="321"/>
    </location>
</feature>
<feature type="region of interest" description="Disordered" evidence="1">
    <location>
        <begin position="64"/>
        <end position="110"/>
    </location>
</feature>
<dbReference type="KEGG" id="hazt:108682209"/>
<sequence length="321" mass="35249">MIFKSKENSIEIISKLVSISCILLCLMCPCTCLPPEHNHPNGIILIPELEGKSHILPPPVEDVHNSLLSGGREVDPFPPSNHAPPATSEKSTQNKLKPEHESEHLQVLNENNILTGEVEKPASIYESIGNKSSVVPRKGVDNPKSIVGRKGVGDIESTTILEAEMADVIYSTSTSAEPELSSNTSYVTTTPRTTTQFVDRQPYNDIQKPPLELSTTTEKKQLYPELKPIAVKSSTASYKSTILVPVVNSSQTVVSSKHLKPDAAVDNITNNSVSSSLVLGVMFGVVFIIIIAILGYKKLQDIWTKRHYDRMDYLVDGMYDL</sequence>
<dbReference type="Proteomes" id="UP000694843">
    <property type="component" value="Unplaced"/>
</dbReference>
<keyword evidence="4" id="KW-1185">Reference proteome</keyword>
<accession>A0A8B7PNA2</accession>
<gene>
    <name evidence="5 6" type="primary">LOC108682209</name>
</gene>
<keyword evidence="2" id="KW-1133">Transmembrane helix</keyword>
<keyword evidence="2" id="KW-0472">Membrane</keyword>
<keyword evidence="2" id="KW-0812">Transmembrane</keyword>
<keyword evidence="3" id="KW-0732">Signal</keyword>
<evidence type="ECO:0000256" key="3">
    <source>
        <dbReference type="SAM" id="SignalP"/>
    </source>
</evidence>
<feature type="signal peptide" evidence="3">
    <location>
        <begin position="1"/>
        <end position="32"/>
    </location>
</feature>
<protein>
    <submittedName>
        <fullName evidence="5 6">Uncharacterized protein LOC108682209</fullName>
    </submittedName>
</protein>
<evidence type="ECO:0000256" key="2">
    <source>
        <dbReference type="SAM" id="Phobius"/>
    </source>
</evidence>
<proteinExistence type="predicted"/>
<reference evidence="5 6" key="1">
    <citation type="submission" date="2025-04" db="UniProtKB">
        <authorList>
            <consortium name="RefSeq"/>
        </authorList>
    </citation>
    <scope>IDENTIFICATION</scope>
    <source>
        <tissue evidence="5 6">Whole organism</tissue>
    </source>
</reference>
<evidence type="ECO:0000313" key="6">
    <source>
        <dbReference type="RefSeq" id="XP_018026828.1"/>
    </source>
</evidence>
<dbReference type="GeneID" id="108682209"/>